<accession>A0A7Z7QML6</accession>
<evidence type="ECO:0000256" key="2">
    <source>
        <dbReference type="ARBA" id="ARBA00011738"/>
    </source>
</evidence>
<dbReference type="InterPro" id="IPR015421">
    <property type="entry name" value="PyrdxlP-dep_Trfase_major"/>
</dbReference>
<dbReference type="GeneID" id="93788979"/>
<dbReference type="InterPro" id="IPR015422">
    <property type="entry name" value="PyrdxlP-dep_Trfase_small"/>
</dbReference>
<dbReference type="RefSeq" id="WP_016425932.1">
    <property type="nucleotide sequence ID" value="NZ_CABKRV010000002.1"/>
</dbReference>
<dbReference type="SUPFAM" id="SSF53383">
    <property type="entry name" value="PLP-dependent transferases"/>
    <property type="match status" value="1"/>
</dbReference>
<evidence type="ECO:0000313" key="7">
    <source>
        <dbReference type="EMBL" id="NHA34162.1"/>
    </source>
</evidence>
<dbReference type="InterPro" id="IPR050087">
    <property type="entry name" value="AON_synthase_class-II"/>
</dbReference>
<keyword evidence="3 8" id="KW-0808">Transferase</keyword>
<sequence>MNLEQKLAKIKAQGHFRALKPVERLEGKWLTMNGQKLLNFTSNDYLGLGQAPFSLNVTDEKHLAAIENLASSRWVSGNAEIYEVIETTMSQYFGFEAALITNSGYDANLAVFQAFQDESVVVFSDAENHASLIDGIRLSRMDKEIYRHRDVQHLENLLAQYPKSKTKIIVTDSVFSTNGGLADLQQLVQLKKHYPNTWLFVDDAHAFGLRLHSYYEDIDILTTSLSKAVGAHGGAILCSALFKTVLINTARALIYSSALPLFNLYRIQNNLSLMLKDTERSQKIQQLSQSFNELHAEYTQKRYPEMALSPIKQIPFTDNTKAAKAQEQLNAQGILLSLFRYPTVQQPILRISLSWLHDKHDIERLFEVMEQIQ</sequence>
<evidence type="ECO:0000313" key="10">
    <source>
        <dbReference type="Proteomes" id="UP000572988"/>
    </source>
</evidence>
<evidence type="ECO:0000313" key="6">
    <source>
        <dbReference type="EMBL" id="CAD7358638.1"/>
    </source>
</evidence>
<name>A0A7Z7QML6_STASC</name>
<dbReference type="EMBL" id="UHEF01000001">
    <property type="protein sequence ID" value="SUM86288.1"/>
    <property type="molecule type" value="Genomic_DNA"/>
</dbReference>
<dbReference type="Proteomes" id="UP000264146">
    <property type="component" value="Chromosome"/>
</dbReference>
<dbReference type="Gene3D" id="3.40.640.10">
    <property type="entry name" value="Type I PLP-dependent aspartate aminotransferase-like (Major domain)"/>
    <property type="match status" value="1"/>
</dbReference>
<keyword evidence="4" id="KW-0663">Pyridoxal phosphate</keyword>
<dbReference type="Gene3D" id="3.90.1150.10">
    <property type="entry name" value="Aspartate Aminotransferase, domain 1"/>
    <property type="match status" value="1"/>
</dbReference>
<dbReference type="AlphaFoldDB" id="A0A7Z7QML6"/>
<evidence type="ECO:0000313" key="8">
    <source>
        <dbReference type="EMBL" id="SUM86288.1"/>
    </source>
</evidence>
<evidence type="ECO:0000313" key="9">
    <source>
        <dbReference type="Proteomes" id="UP000264146"/>
    </source>
</evidence>
<comment type="cofactor">
    <cofactor evidence="1">
        <name>pyridoxal 5'-phosphate</name>
        <dbReference type="ChEBI" id="CHEBI:597326"/>
    </cofactor>
</comment>
<comment type="subunit">
    <text evidence="2">Homodimer.</text>
</comment>
<dbReference type="InterPro" id="IPR015424">
    <property type="entry name" value="PyrdxlP-dep_Trfase"/>
</dbReference>
<evidence type="ECO:0000256" key="3">
    <source>
        <dbReference type="ARBA" id="ARBA00022679"/>
    </source>
</evidence>
<proteinExistence type="predicted"/>
<gene>
    <name evidence="8" type="primary">bioF</name>
    <name evidence="7" type="ORF">C1O36_06475</name>
    <name evidence="8" type="ORF">NCTC12218_00219</name>
</gene>
<dbReference type="EMBL" id="LR962863">
    <property type="protein sequence ID" value="CAD7358638.1"/>
    <property type="molecule type" value="Genomic_DNA"/>
</dbReference>
<keyword evidence="8" id="KW-0012">Acyltransferase</keyword>
<reference evidence="8" key="2">
    <citation type="submission" date="2018-06" db="EMBL/GenBank/DDBJ databases">
        <authorList>
            <consortium name="Pathogen Informatics"/>
            <person name="Doyle S."/>
        </authorList>
    </citation>
    <scope>NUCLEOTIDE SEQUENCE [LARGE SCALE GENOMIC DNA]</scope>
    <source>
        <strain evidence="8">NCTC12218</strain>
    </source>
</reference>
<dbReference type="PANTHER" id="PTHR13693">
    <property type="entry name" value="CLASS II AMINOTRANSFERASE/8-AMINO-7-OXONONANOATE SYNTHASE"/>
    <property type="match status" value="1"/>
</dbReference>
<protein>
    <submittedName>
        <fullName evidence="8">8-amino-7-oxononanoate synthase</fullName>
        <ecNumber evidence="8">2.3.1.47</ecNumber>
    </submittedName>
</protein>
<dbReference type="Pfam" id="PF00155">
    <property type="entry name" value="Aminotran_1_2"/>
    <property type="match status" value="1"/>
</dbReference>
<dbReference type="GO" id="GO:0009102">
    <property type="term" value="P:biotin biosynthetic process"/>
    <property type="evidence" value="ECO:0007669"/>
    <property type="project" value="TreeGrafter"/>
</dbReference>
<reference evidence="6 9" key="3">
    <citation type="submission" date="2020-11" db="EMBL/GenBank/DDBJ databases">
        <authorList>
            <consortium name="Pathogen Informatics"/>
        </authorList>
    </citation>
    <scope>NUCLEOTIDE SEQUENCE [LARGE SCALE GENOMIC DNA]</scope>
    <source>
        <strain evidence="6 9">NCTC12218</strain>
    </source>
</reference>
<reference evidence="7 10" key="1">
    <citation type="submission" date="2018-01" db="EMBL/GenBank/DDBJ databases">
        <title>Complete genome sequence of Staphylococcus Scheliferi isolated from human.</title>
        <authorList>
            <person name="Abouelkhair M.A."/>
            <person name="Bemis D.A."/>
            <person name="Kania S.A."/>
        </authorList>
    </citation>
    <scope>NUCLEOTIDE SEQUENCE [LARGE SCALE GENOMIC DNA]</scope>
    <source>
        <strain evidence="7 10">ATCC 43808</strain>
    </source>
</reference>
<keyword evidence="10" id="KW-1185">Reference proteome</keyword>
<dbReference type="PANTHER" id="PTHR13693:SF100">
    <property type="entry name" value="8-AMINO-7-OXONONANOATE SYNTHASE"/>
    <property type="match status" value="1"/>
</dbReference>
<evidence type="ECO:0000259" key="5">
    <source>
        <dbReference type="Pfam" id="PF00155"/>
    </source>
</evidence>
<dbReference type="EMBL" id="POVK01000018">
    <property type="protein sequence ID" value="NHA34162.1"/>
    <property type="molecule type" value="Genomic_DNA"/>
</dbReference>
<dbReference type="EC" id="2.3.1.47" evidence="8"/>
<dbReference type="GO" id="GO:0030170">
    <property type="term" value="F:pyridoxal phosphate binding"/>
    <property type="evidence" value="ECO:0007669"/>
    <property type="project" value="InterPro"/>
</dbReference>
<evidence type="ECO:0000256" key="4">
    <source>
        <dbReference type="ARBA" id="ARBA00022898"/>
    </source>
</evidence>
<dbReference type="GO" id="GO:0008710">
    <property type="term" value="F:8-amino-7-oxononanoate synthase activity"/>
    <property type="evidence" value="ECO:0007669"/>
    <property type="project" value="UniProtKB-EC"/>
</dbReference>
<evidence type="ECO:0000256" key="1">
    <source>
        <dbReference type="ARBA" id="ARBA00001933"/>
    </source>
</evidence>
<dbReference type="InterPro" id="IPR004839">
    <property type="entry name" value="Aminotransferase_I/II_large"/>
</dbReference>
<dbReference type="Proteomes" id="UP000572988">
    <property type="component" value="Unassembled WGS sequence"/>
</dbReference>
<feature type="domain" description="Aminotransferase class I/classII large" evidence="5">
    <location>
        <begin position="36"/>
        <end position="367"/>
    </location>
</feature>
<organism evidence="8">
    <name type="scientific">Staphylococcus schleiferi</name>
    <dbReference type="NCBI Taxonomy" id="1295"/>
    <lineage>
        <taxon>Bacteria</taxon>
        <taxon>Bacillati</taxon>
        <taxon>Bacillota</taxon>
        <taxon>Bacilli</taxon>
        <taxon>Bacillales</taxon>
        <taxon>Staphylococcaceae</taxon>
        <taxon>Staphylococcus</taxon>
    </lineage>
</organism>